<dbReference type="InterPro" id="IPR023753">
    <property type="entry name" value="FAD/NAD-binding_dom"/>
</dbReference>
<dbReference type="Proteomes" id="UP001055108">
    <property type="component" value="Unassembled WGS sequence"/>
</dbReference>
<dbReference type="Pfam" id="PF14759">
    <property type="entry name" value="Reductase_C"/>
    <property type="match status" value="1"/>
</dbReference>
<evidence type="ECO:0000256" key="2">
    <source>
        <dbReference type="ARBA" id="ARBA00022630"/>
    </source>
</evidence>
<dbReference type="InterPro" id="IPR028202">
    <property type="entry name" value="Reductase_C"/>
</dbReference>
<evidence type="ECO:0000313" key="7">
    <source>
        <dbReference type="EMBL" id="GJD79976.1"/>
    </source>
</evidence>
<organism evidence="7 8">
    <name type="scientific">Methylobacterium gregans</name>
    <dbReference type="NCBI Taxonomy" id="374424"/>
    <lineage>
        <taxon>Bacteria</taxon>
        <taxon>Pseudomonadati</taxon>
        <taxon>Pseudomonadota</taxon>
        <taxon>Alphaproteobacteria</taxon>
        <taxon>Hyphomicrobiales</taxon>
        <taxon>Methylobacteriaceae</taxon>
        <taxon>Methylobacterium</taxon>
    </lineage>
</organism>
<dbReference type="PRINTS" id="PR00368">
    <property type="entry name" value="FADPNR"/>
</dbReference>
<gene>
    <name evidence="7" type="primary">thcD_3</name>
    <name evidence="7" type="ORF">NBEOAGPD_3207</name>
</gene>
<reference evidence="7" key="2">
    <citation type="submission" date="2021-08" db="EMBL/GenBank/DDBJ databases">
        <authorList>
            <person name="Tani A."/>
            <person name="Ola A."/>
            <person name="Ogura Y."/>
            <person name="Katsura K."/>
            <person name="Hayashi T."/>
        </authorList>
    </citation>
    <scope>NUCLEOTIDE SEQUENCE</scope>
    <source>
        <strain evidence="7">NBRC 103626</strain>
    </source>
</reference>
<dbReference type="GO" id="GO:0005737">
    <property type="term" value="C:cytoplasm"/>
    <property type="evidence" value="ECO:0007669"/>
    <property type="project" value="TreeGrafter"/>
</dbReference>
<dbReference type="PANTHER" id="PTHR43557:SF2">
    <property type="entry name" value="RIESKE DOMAIN-CONTAINING PROTEIN-RELATED"/>
    <property type="match status" value="1"/>
</dbReference>
<dbReference type="PANTHER" id="PTHR43557">
    <property type="entry name" value="APOPTOSIS-INDUCING FACTOR 1"/>
    <property type="match status" value="1"/>
</dbReference>
<reference evidence="7" key="1">
    <citation type="journal article" date="2016" name="Front. Microbiol.">
        <title>Genome Sequence of the Piezophilic, Mesophilic Sulfate-Reducing Bacterium Desulfovibrio indicus J2T.</title>
        <authorList>
            <person name="Cao J."/>
            <person name="Maignien L."/>
            <person name="Shao Z."/>
            <person name="Alain K."/>
            <person name="Jebbar M."/>
        </authorList>
    </citation>
    <scope>NUCLEOTIDE SEQUENCE</scope>
    <source>
        <strain evidence="7">NBRC 103626</strain>
    </source>
</reference>
<comment type="caution">
    <text evidence="7">The sequence shown here is derived from an EMBL/GenBank/DDBJ whole genome shotgun (WGS) entry which is preliminary data.</text>
</comment>
<evidence type="ECO:0000256" key="1">
    <source>
        <dbReference type="ARBA" id="ARBA00001974"/>
    </source>
</evidence>
<accession>A0AA37HQR0</accession>
<keyword evidence="3" id="KW-0274">FAD</keyword>
<dbReference type="PRINTS" id="PR00411">
    <property type="entry name" value="PNDRDTASEI"/>
</dbReference>
<dbReference type="InterPro" id="IPR050446">
    <property type="entry name" value="FAD-oxidoreductase/Apoptosis"/>
</dbReference>
<dbReference type="AlphaFoldDB" id="A0AA37HQR0"/>
<name>A0AA37HQR0_9HYPH</name>
<keyword evidence="2" id="KW-0285">Flavoprotein</keyword>
<feature type="domain" description="Reductase C-terminal" evidence="6">
    <location>
        <begin position="329"/>
        <end position="411"/>
    </location>
</feature>
<dbReference type="RefSeq" id="WP_238303857.1">
    <property type="nucleotide sequence ID" value="NZ_BPQM01000079.1"/>
</dbReference>
<dbReference type="InterPro" id="IPR016156">
    <property type="entry name" value="FAD/NAD-linked_Rdtase_dimer_sf"/>
</dbReference>
<evidence type="ECO:0000259" key="6">
    <source>
        <dbReference type="Pfam" id="PF14759"/>
    </source>
</evidence>
<dbReference type="Gene3D" id="3.30.390.30">
    <property type="match status" value="1"/>
</dbReference>
<dbReference type="Gene3D" id="3.50.50.60">
    <property type="entry name" value="FAD/NAD(P)-binding domain"/>
    <property type="match status" value="2"/>
</dbReference>
<dbReference type="SUPFAM" id="SSF55424">
    <property type="entry name" value="FAD/NAD-linked reductases, dimerisation (C-terminal) domain"/>
    <property type="match status" value="1"/>
</dbReference>
<feature type="domain" description="FAD/NAD(P)-binding" evidence="5">
    <location>
        <begin position="9"/>
        <end position="310"/>
    </location>
</feature>
<evidence type="ECO:0000259" key="5">
    <source>
        <dbReference type="Pfam" id="PF07992"/>
    </source>
</evidence>
<proteinExistence type="predicted"/>
<keyword evidence="4" id="KW-0560">Oxidoreductase</keyword>
<sequence>MSEADVAGIVVLGAGQAGFQAAASLREAGFAGTLTLVGDETALPYQRPPLSKAYLAGKTEADGLALRPAAYLDAHRIAFRPGLVAEAIDRDGRRLLTAGGPIPYDHLVIATGARNRPLPVPGADLAGVHQLRGLADADALKTALEACRAAVVVGAGFIGLEFAAVAAARGVAVTVIELAERPMARAVSPETAAFFRNAHEASGVRFRFGAGLAAVEGRNGRVSGVVLADGTALAADLVLVGIGVLPNQEIAAQAGLGVGDGIRVDAFLATDDPAVSAIGDCARFPTRFAQGLAADGTVRIESVQNAIDQGRCLAARLTGRPAAYAAVPWFWSDQGPHKLQIAGLGAPGDAGVRRGTEAAFSVFRFRDGRLSAVESVNRAGDHMVARRLLAAGTSLTPEQAADPAFDLKALAVRA</sequence>
<dbReference type="InterPro" id="IPR036188">
    <property type="entry name" value="FAD/NAD-bd_sf"/>
</dbReference>
<comment type="cofactor">
    <cofactor evidence="1">
        <name>FAD</name>
        <dbReference type="ChEBI" id="CHEBI:57692"/>
    </cofactor>
</comment>
<dbReference type="GO" id="GO:0016651">
    <property type="term" value="F:oxidoreductase activity, acting on NAD(P)H"/>
    <property type="evidence" value="ECO:0007669"/>
    <property type="project" value="TreeGrafter"/>
</dbReference>
<keyword evidence="8" id="KW-1185">Reference proteome</keyword>
<evidence type="ECO:0000256" key="3">
    <source>
        <dbReference type="ARBA" id="ARBA00022827"/>
    </source>
</evidence>
<dbReference type="EMBL" id="BPQM01000079">
    <property type="protein sequence ID" value="GJD79976.1"/>
    <property type="molecule type" value="Genomic_DNA"/>
</dbReference>
<evidence type="ECO:0000256" key="4">
    <source>
        <dbReference type="ARBA" id="ARBA00023002"/>
    </source>
</evidence>
<evidence type="ECO:0000313" key="8">
    <source>
        <dbReference type="Proteomes" id="UP001055108"/>
    </source>
</evidence>
<dbReference type="Pfam" id="PF07992">
    <property type="entry name" value="Pyr_redox_2"/>
    <property type="match status" value="1"/>
</dbReference>
<dbReference type="SUPFAM" id="SSF51905">
    <property type="entry name" value="FAD/NAD(P)-binding domain"/>
    <property type="match status" value="2"/>
</dbReference>
<protein>
    <submittedName>
        <fullName evidence="7">Rhodocoxin reductase</fullName>
    </submittedName>
</protein>